<proteinExistence type="predicted"/>
<reference evidence="1" key="1">
    <citation type="submission" date="2021-09" db="EMBL/GenBank/DDBJ databases">
        <title>The genome of Mauremys mutica provides insights into the evolution of semi-aquatic lifestyle.</title>
        <authorList>
            <person name="Gong S."/>
            <person name="Gao Y."/>
        </authorList>
    </citation>
    <scope>NUCLEOTIDE SEQUENCE</scope>
    <source>
        <strain evidence="1">MM-2020</strain>
        <tissue evidence="1">Muscle</tissue>
    </source>
</reference>
<sequence length="139" mass="15549">MRQHAILFYTCTPPRGNNNRLQNQPLTHTRKKNRNRGQCVFPSPADSDYAHTHEVWDCTCIPSCGIPDISQTLEVSGCTLSPHPTRTHTPQDIGQQILPTMPKQARHPFPGTERISSQRGAKLTQAFPAMGQDIYATQT</sequence>
<evidence type="ECO:0000313" key="1">
    <source>
        <dbReference type="EMBL" id="KAH1172139.1"/>
    </source>
</evidence>
<dbReference type="AlphaFoldDB" id="A0A9D4AVX6"/>
<organism evidence="1 2">
    <name type="scientific">Mauremys mutica</name>
    <name type="common">yellowpond turtle</name>
    <dbReference type="NCBI Taxonomy" id="74926"/>
    <lineage>
        <taxon>Eukaryota</taxon>
        <taxon>Metazoa</taxon>
        <taxon>Chordata</taxon>
        <taxon>Craniata</taxon>
        <taxon>Vertebrata</taxon>
        <taxon>Euteleostomi</taxon>
        <taxon>Archelosauria</taxon>
        <taxon>Testudinata</taxon>
        <taxon>Testudines</taxon>
        <taxon>Cryptodira</taxon>
        <taxon>Durocryptodira</taxon>
        <taxon>Testudinoidea</taxon>
        <taxon>Geoemydidae</taxon>
        <taxon>Geoemydinae</taxon>
        <taxon>Mauremys</taxon>
    </lineage>
</organism>
<name>A0A9D4AVX6_9SAUR</name>
<dbReference type="Proteomes" id="UP000827986">
    <property type="component" value="Unassembled WGS sequence"/>
</dbReference>
<comment type="caution">
    <text evidence="1">The sequence shown here is derived from an EMBL/GenBank/DDBJ whole genome shotgun (WGS) entry which is preliminary data.</text>
</comment>
<gene>
    <name evidence="1" type="ORF">KIL84_007757</name>
</gene>
<keyword evidence="2" id="KW-1185">Reference proteome</keyword>
<evidence type="ECO:0000313" key="2">
    <source>
        <dbReference type="Proteomes" id="UP000827986"/>
    </source>
</evidence>
<accession>A0A9D4AVX6</accession>
<protein>
    <submittedName>
        <fullName evidence="1">Uncharacterized protein</fullName>
    </submittedName>
</protein>
<dbReference type="EMBL" id="JAHDVG010000483">
    <property type="protein sequence ID" value="KAH1172139.1"/>
    <property type="molecule type" value="Genomic_DNA"/>
</dbReference>